<evidence type="ECO:0000313" key="6">
    <source>
        <dbReference type="Proteomes" id="UP000487258"/>
    </source>
</evidence>
<keyword evidence="5" id="KW-0969">Cilium</keyword>
<keyword evidence="5" id="KW-0282">Flagellum</keyword>
<keyword evidence="5" id="KW-0966">Cell projection</keyword>
<dbReference type="PANTHER" id="PTHR30033:SF1">
    <property type="entry name" value="FLAGELLAR HOOK-ASSOCIATED PROTEIN 1"/>
    <property type="match status" value="1"/>
</dbReference>
<evidence type="ECO:0000256" key="3">
    <source>
        <dbReference type="ARBA" id="ARBA00023143"/>
    </source>
</evidence>
<dbReference type="InterPro" id="IPR001444">
    <property type="entry name" value="Flag_bb_rod_N"/>
</dbReference>
<dbReference type="Proteomes" id="UP000487258">
    <property type="component" value="Unassembled WGS sequence"/>
</dbReference>
<evidence type="ECO:0000259" key="4">
    <source>
        <dbReference type="Pfam" id="PF00460"/>
    </source>
</evidence>
<reference evidence="5 6" key="1">
    <citation type="submission" date="2019-12" db="EMBL/GenBank/DDBJ databases">
        <title>Enteriobacteria Tanzani isolates_10432.</title>
        <authorList>
            <person name="Subbiah M."/>
            <person name="Call D."/>
        </authorList>
    </citation>
    <scope>NUCLEOTIDE SEQUENCE [LARGE SCALE GENOMIC DNA]</scope>
    <source>
        <strain evidence="5 6">10432wF6</strain>
    </source>
</reference>
<evidence type="ECO:0000256" key="2">
    <source>
        <dbReference type="ARBA" id="ARBA00009677"/>
    </source>
</evidence>
<dbReference type="GO" id="GO:0005198">
    <property type="term" value="F:structural molecule activity"/>
    <property type="evidence" value="ECO:0007669"/>
    <property type="project" value="InterPro"/>
</dbReference>
<name>A0A6L7A915_ECOLX</name>
<dbReference type="PANTHER" id="PTHR30033">
    <property type="entry name" value="FLAGELLAR HOOK-ASSOCIATED PROTEIN 1"/>
    <property type="match status" value="1"/>
</dbReference>
<keyword evidence="3" id="KW-0975">Bacterial flagellum</keyword>
<evidence type="ECO:0000256" key="1">
    <source>
        <dbReference type="ARBA" id="ARBA00004365"/>
    </source>
</evidence>
<organism evidence="5 6">
    <name type="scientific">Escherichia coli</name>
    <dbReference type="NCBI Taxonomy" id="562"/>
    <lineage>
        <taxon>Bacteria</taxon>
        <taxon>Pseudomonadati</taxon>
        <taxon>Pseudomonadota</taxon>
        <taxon>Gammaproteobacteria</taxon>
        <taxon>Enterobacterales</taxon>
        <taxon>Enterobacteriaceae</taxon>
        <taxon>Escherichia</taxon>
    </lineage>
</organism>
<dbReference type="RefSeq" id="WP_250693695.1">
    <property type="nucleotide sequence ID" value="NZ_WTMY01001633.1"/>
</dbReference>
<gene>
    <name evidence="5" type="ORF">GQM04_35990</name>
</gene>
<comment type="caution">
    <text evidence="5">The sequence shown here is derived from an EMBL/GenBank/DDBJ whole genome shotgun (WGS) entry which is preliminary data.</text>
</comment>
<comment type="similarity">
    <text evidence="2">Belongs to the flagella basal body rod proteins family.</text>
</comment>
<dbReference type="GO" id="GO:0009424">
    <property type="term" value="C:bacterial-type flagellum hook"/>
    <property type="evidence" value="ECO:0007669"/>
    <property type="project" value="InterPro"/>
</dbReference>
<feature type="domain" description="Flagellar basal body rod protein N-terminal" evidence="4">
    <location>
        <begin position="5"/>
        <end position="35"/>
    </location>
</feature>
<comment type="subcellular location">
    <subcellularLocation>
        <location evidence="1">Bacterial flagellum</location>
    </subcellularLocation>
</comment>
<sequence length="47" mass="4882">MSSLINNAMSGLNAAQAALNTASNNISSYNVAGYTRQTTIMAQDNST</sequence>
<dbReference type="InterPro" id="IPR002371">
    <property type="entry name" value="FlgK"/>
</dbReference>
<accession>A0A6L7A915</accession>
<dbReference type="Pfam" id="PF00460">
    <property type="entry name" value="Flg_bb_rod"/>
    <property type="match status" value="1"/>
</dbReference>
<dbReference type="EMBL" id="WTMY01001633">
    <property type="protein sequence ID" value="MWL50797.1"/>
    <property type="molecule type" value="Genomic_DNA"/>
</dbReference>
<proteinExistence type="inferred from homology"/>
<dbReference type="AlphaFoldDB" id="A0A6L7A915"/>
<protein>
    <submittedName>
        <fullName evidence="5">Flagella basal body rod family protein</fullName>
    </submittedName>
</protein>
<dbReference type="GO" id="GO:0044780">
    <property type="term" value="P:bacterial-type flagellum assembly"/>
    <property type="evidence" value="ECO:0007669"/>
    <property type="project" value="InterPro"/>
</dbReference>
<evidence type="ECO:0000313" key="5">
    <source>
        <dbReference type="EMBL" id="MWL50797.1"/>
    </source>
</evidence>
<feature type="non-terminal residue" evidence="5">
    <location>
        <position position="47"/>
    </location>
</feature>